<dbReference type="Pfam" id="PF10112">
    <property type="entry name" value="Halogen_Hydrol"/>
    <property type="match status" value="1"/>
</dbReference>
<evidence type="ECO:0008006" key="6">
    <source>
        <dbReference type="Google" id="ProtNLM"/>
    </source>
</evidence>
<dbReference type="EMBL" id="CP049056">
    <property type="protein sequence ID" value="QIE56109.1"/>
    <property type="molecule type" value="Genomic_DNA"/>
</dbReference>
<evidence type="ECO:0000256" key="3">
    <source>
        <dbReference type="SAM" id="Phobius"/>
    </source>
</evidence>
<dbReference type="KEGG" id="hdh:G5B40_11960"/>
<evidence type="ECO:0000256" key="2">
    <source>
        <dbReference type="SAM" id="MobiDB-lite"/>
    </source>
</evidence>
<feature type="transmembrane region" description="Helical" evidence="3">
    <location>
        <begin position="111"/>
        <end position="129"/>
    </location>
</feature>
<name>A0A7L5C2L4_9RHOB</name>
<accession>A0A7L5C2L4</accession>
<organism evidence="4 5">
    <name type="scientific">Pikeienuella piscinae</name>
    <dbReference type="NCBI Taxonomy" id="2748098"/>
    <lineage>
        <taxon>Bacteria</taxon>
        <taxon>Pseudomonadati</taxon>
        <taxon>Pseudomonadota</taxon>
        <taxon>Alphaproteobacteria</taxon>
        <taxon>Rhodobacterales</taxon>
        <taxon>Paracoccaceae</taxon>
        <taxon>Pikeienuella</taxon>
    </lineage>
</organism>
<keyword evidence="3" id="KW-0812">Transmembrane</keyword>
<dbReference type="RefSeq" id="WP_165098903.1">
    <property type="nucleotide sequence ID" value="NZ_CP049056.1"/>
</dbReference>
<dbReference type="Proteomes" id="UP000503336">
    <property type="component" value="Chromosome"/>
</dbReference>
<sequence length="303" mass="32169">MSGAKRFGGAHSPGNARPTPGAAGPARRSWFSGRKTRGFSWRILGLYLAPSPLLLTGVGAILTADLPRILWAMGGWAALILAARLTGEGVKAAAAYDERIIARPPAFPRKLVAAALTGLSIAGLCFIGAGLGLPISLFYGVLAAGAHVAAFGPDPLRAKGGAGVSSVDLDRVAEKLETAEAVVKETAAAADRLRDRGLSERIDRLAFAARDILREIESDPRDMVRARRFLSVHLVGLRDSTLKFAAAREKGAAEALRGEYEALLGDLETSFARQRERLVASDQTALEVEIEVLRDRLKQEGAL</sequence>
<feature type="region of interest" description="Disordered" evidence="2">
    <location>
        <begin position="1"/>
        <end position="29"/>
    </location>
</feature>
<keyword evidence="5" id="KW-1185">Reference proteome</keyword>
<evidence type="ECO:0000313" key="4">
    <source>
        <dbReference type="EMBL" id="QIE56109.1"/>
    </source>
</evidence>
<protein>
    <recommendedName>
        <fullName evidence="6">5-bromo-4-chloroindolyl phosphate hydrolysis protein</fullName>
    </recommendedName>
</protein>
<reference evidence="4 5" key="1">
    <citation type="submission" date="2020-02" db="EMBL/GenBank/DDBJ databases">
        <title>complete genome sequence of Rhodobacteraceae bacterium.</title>
        <authorList>
            <person name="Park J."/>
            <person name="Kim Y.-S."/>
            <person name="Kim K.-H."/>
        </authorList>
    </citation>
    <scope>NUCLEOTIDE SEQUENCE [LARGE SCALE GENOMIC DNA]</scope>
    <source>
        <strain evidence="4 5">RR4-56</strain>
    </source>
</reference>
<keyword evidence="3" id="KW-0472">Membrane</keyword>
<feature type="transmembrane region" description="Helical" evidence="3">
    <location>
        <begin position="69"/>
        <end position="90"/>
    </location>
</feature>
<feature type="transmembrane region" description="Helical" evidence="3">
    <location>
        <begin position="44"/>
        <end position="63"/>
    </location>
</feature>
<dbReference type="AlphaFoldDB" id="A0A7L5C2L4"/>
<evidence type="ECO:0000256" key="1">
    <source>
        <dbReference type="SAM" id="Coils"/>
    </source>
</evidence>
<feature type="compositionally biased region" description="Low complexity" evidence="2">
    <location>
        <begin position="13"/>
        <end position="28"/>
    </location>
</feature>
<dbReference type="InterPro" id="IPR018770">
    <property type="entry name" value="ChloroindolylP_hydrolase"/>
</dbReference>
<gene>
    <name evidence="4" type="ORF">G5B40_11960</name>
</gene>
<feature type="coiled-coil region" evidence="1">
    <location>
        <begin position="169"/>
        <end position="196"/>
    </location>
</feature>
<keyword evidence="3" id="KW-1133">Transmembrane helix</keyword>
<keyword evidence="1" id="KW-0175">Coiled coil</keyword>
<evidence type="ECO:0000313" key="5">
    <source>
        <dbReference type="Proteomes" id="UP000503336"/>
    </source>
</evidence>
<proteinExistence type="predicted"/>